<feature type="domain" description="IstB-like ATP-binding" evidence="1">
    <location>
        <begin position="12"/>
        <end position="50"/>
    </location>
</feature>
<protein>
    <submittedName>
        <fullName evidence="2">ATP-binding protein</fullName>
    </submittedName>
</protein>
<evidence type="ECO:0000313" key="3">
    <source>
        <dbReference type="Proteomes" id="UP000856143"/>
    </source>
</evidence>
<dbReference type="Proteomes" id="UP000856143">
    <property type="component" value="Unassembled WGS sequence"/>
</dbReference>
<dbReference type="AlphaFoldDB" id="A0AAN5L641"/>
<dbReference type="EMBL" id="DACSEO010000009">
    <property type="protein sequence ID" value="HAT1680544.1"/>
    <property type="molecule type" value="Genomic_DNA"/>
</dbReference>
<keyword evidence="2" id="KW-0547">Nucleotide-binding</keyword>
<comment type="caution">
    <text evidence="2">The sequence shown here is derived from an EMBL/GenBank/DDBJ whole genome shotgun (WGS) entry which is preliminary data.</text>
</comment>
<sequence>MTAPDQPIIAGTDCPPFSKEGIKQFFQVIVGRYGKNAILMTSDLPFGHPHDAPVAGTMP</sequence>
<gene>
    <name evidence="2" type="ORF">I8Y21_001157</name>
</gene>
<evidence type="ECO:0000259" key="1">
    <source>
        <dbReference type="Pfam" id="PF01695"/>
    </source>
</evidence>
<keyword evidence="2" id="KW-0067">ATP-binding</keyword>
<proteinExistence type="predicted"/>
<dbReference type="InterPro" id="IPR002611">
    <property type="entry name" value="IstB_ATP-bd"/>
</dbReference>
<evidence type="ECO:0000313" key="2">
    <source>
        <dbReference type="EMBL" id="HAT1680544.1"/>
    </source>
</evidence>
<name>A0AAN5L641_KLEOX</name>
<accession>A0AAN5L641</accession>
<dbReference type="Pfam" id="PF01695">
    <property type="entry name" value="IstB_IS21"/>
    <property type="match status" value="1"/>
</dbReference>
<reference evidence="2" key="2">
    <citation type="submission" date="2020-11" db="EMBL/GenBank/DDBJ databases">
        <authorList>
            <consortium name="NCBI Pathogen Detection Project"/>
        </authorList>
    </citation>
    <scope>NUCLEOTIDE SEQUENCE</scope>
    <source>
        <strain evidence="2">R404</strain>
    </source>
</reference>
<reference evidence="2" key="1">
    <citation type="journal article" date="2018" name="Genome Biol.">
        <title>SKESA: strategic k-mer extension for scrupulous assemblies.</title>
        <authorList>
            <person name="Souvorov A."/>
            <person name="Agarwala R."/>
            <person name="Lipman D.J."/>
        </authorList>
    </citation>
    <scope>NUCLEOTIDE SEQUENCE</scope>
    <source>
        <strain evidence="2">R404</strain>
    </source>
</reference>
<organism evidence="2 3">
    <name type="scientific">Klebsiella oxytoca</name>
    <dbReference type="NCBI Taxonomy" id="571"/>
    <lineage>
        <taxon>Bacteria</taxon>
        <taxon>Pseudomonadati</taxon>
        <taxon>Pseudomonadota</taxon>
        <taxon>Gammaproteobacteria</taxon>
        <taxon>Enterobacterales</taxon>
        <taxon>Enterobacteriaceae</taxon>
        <taxon>Klebsiella/Raoultella group</taxon>
        <taxon>Klebsiella</taxon>
    </lineage>
</organism>
<dbReference type="GO" id="GO:0005524">
    <property type="term" value="F:ATP binding"/>
    <property type="evidence" value="ECO:0007669"/>
    <property type="project" value="UniProtKB-KW"/>
</dbReference>